<feature type="transmembrane region" description="Helical" evidence="7">
    <location>
        <begin position="105"/>
        <end position="123"/>
    </location>
</feature>
<comment type="subcellular location">
    <subcellularLocation>
        <location evidence="1">Membrane</location>
        <topology evidence="1">Multi-pass membrane protein</topology>
    </subcellularLocation>
</comment>
<reference evidence="8" key="1">
    <citation type="submission" date="2018-06" db="EMBL/GenBank/DDBJ databases">
        <title>Genomic Encyclopedia of Type Strains, Phase IV (KMG-V): Genome sequencing to study the core and pangenomes of soil and plant-associated prokaryotes.</title>
        <authorList>
            <person name="Whitman W."/>
        </authorList>
    </citation>
    <scope>NUCLEOTIDE SEQUENCE [LARGE SCALE GENOMIC DNA]</scope>
    <source>
        <strain evidence="8">MLR2-44</strain>
    </source>
</reference>
<dbReference type="EMBL" id="QKZN01000011">
    <property type="protein sequence ID" value="PZX23953.1"/>
    <property type="molecule type" value="Genomic_DNA"/>
</dbReference>
<feature type="transmembrane region" description="Helical" evidence="7">
    <location>
        <begin position="80"/>
        <end position="99"/>
    </location>
</feature>
<accession>A0A2W7PBQ4</accession>
<dbReference type="PANTHER" id="PTHR42810:SF4">
    <property type="entry name" value="URIC ACID TRANSPORTER UACT"/>
    <property type="match status" value="1"/>
</dbReference>
<feature type="transmembrane region" description="Helical" evidence="7">
    <location>
        <begin position="318"/>
        <end position="340"/>
    </location>
</feature>
<feature type="transmembrane region" description="Helical" evidence="7">
    <location>
        <begin position="194"/>
        <end position="214"/>
    </location>
</feature>
<dbReference type="PANTHER" id="PTHR42810">
    <property type="entry name" value="PURINE PERMEASE C1399.01C-RELATED"/>
    <property type="match status" value="1"/>
</dbReference>
<keyword evidence="6 7" id="KW-0472">Membrane</keyword>
<keyword evidence="5 7" id="KW-1133">Transmembrane helix</keyword>
<evidence type="ECO:0000256" key="6">
    <source>
        <dbReference type="ARBA" id="ARBA00023136"/>
    </source>
</evidence>
<feature type="transmembrane region" description="Helical" evidence="7">
    <location>
        <begin position="18"/>
        <end position="40"/>
    </location>
</feature>
<evidence type="ECO:0000256" key="5">
    <source>
        <dbReference type="ARBA" id="ARBA00022989"/>
    </source>
</evidence>
<protein>
    <submittedName>
        <fullName evidence="8">Uracil-xanthine permease</fullName>
    </submittedName>
</protein>
<evidence type="ECO:0000256" key="4">
    <source>
        <dbReference type="ARBA" id="ARBA00022692"/>
    </source>
</evidence>
<dbReference type="AlphaFoldDB" id="A0A2W7PBQ4"/>
<evidence type="ECO:0000256" key="1">
    <source>
        <dbReference type="ARBA" id="ARBA00004141"/>
    </source>
</evidence>
<keyword evidence="4 7" id="KW-0812">Transmembrane</keyword>
<comment type="caution">
    <text evidence="8">The sequence shown here is derived from an EMBL/GenBank/DDBJ whole genome shotgun (WGS) entry which is preliminary data.</text>
</comment>
<dbReference type="NCBIfam" id="NF037981">
    <property type="entry name" value="NCS2_1"/>
    <property type="match status" value="1"/>
</dbReference>
<gene>
    <name evidence="8" type="ORF">C7416_111116</name>
</gene>
<dbReference type="GO" id="GO:0005886">
    <property type="term" value="C:plasma membrane"/>
    <property type="evidence" value="ECO:0007669"/>
    <property type="project" value="TreeGrafter"/>
</dbReference>
<feature type="transmembrane region" description="Helical" evidence="7">
    <location>
        <begin position="168"/>
        <end position="187"/>
    </location>
</feature>
<dbReference type="Pfam" id="PF00860">
    <property type="entry name" value="Xan_ur_permease"/>
    <property type="match status" value="1"/>
</dbReference>
<comment type="similarity">
    <text evidence="2">Belongs to the nucleobase:cation symporter-2 (NCS2) (TC 2.A.40) family.</text>
</comment>
<organism evidence="8 9">
    <name type="scientific">Cupriavidus phytorum</name>
    <dbReference type="NCBI Taxonomy" id="3024399"/>
    <lineage>
        <taxon>Bacteria</taxon>
        <taxon>Pseudomonadati</taxon>
        <taxon>Pseudomonadota</taxon>
        <taxon>Betaproteobacteria</taxon>
        <taxon>Burkholderiales</taxon>
        <taxon>Burkholderiaceae</taxon>
        <taxon>Cupriavidus</taxon>
    </lineage>
</organism>
<evidence type="ECO:0000256" key="2">
    <source>
        <dbReference type="ARBA" id="ARBA00008821"/>
    </source>
</evidence>
<dbReference type="InterPro" id="IPR006043">
    <property type="entry name" value="NCS2"/>
</dbReference>
<feature type="transmembrane region" description="Helical" evidence="7">
    <location>
        <begin position="130"/>
        <end position="148"/>
    </location>
</feature>
<evidence type="ECO:0000256" key="3">
    <source>
        <dbReference type="ARBA" id="ARBA00022448"/>
    </source>
</evidence>
<evidence type="ECO:0000313" key="8">
    <source>
        <dbReference type="EMBL" id="PZX23953.1"/>
    </source>
</evidence>
<dbReference type="Proteomes" id="UP000249638">
    <property type="component" value="Unassembled WGS sequence"/>
</dbReference>
<name>A0A2W7PBQ4_9BURK</name>
<feature type="transmembrane region" description="Helical" evidence="7">
    <location>
        <begin position="407"/>
        <end position="428"/>
    </location>
</feature>
<dbReference type="GO" id="GO:0042907">
    <property type="term" value="F:xanthine transmembrane transporter activity"/>
    <property type="evidence" value="ECO:0007669"/>
    <property type="project" value="TreeGrafter"/>
</dbReference>
<feature type="transmembrane region" description="Helical" evidence="7">
    <location>
        <begin position="379"/>
        <end position="401"/>
    </location>
</feature>
<feature type="transmembrane region" description="Helical" evidence="7">
    <location>
        <begin position="346"/>
        <end position="367"/>
    </location>
</feature>
<evidence type="ECO:0000313" key="9">
    <source>
        <dbReference type="Proteomes" id="UP000249638"/>
    </source>
</evidence>
<proteinExistence type="inferred from homology"/>
<feature type="transmembrane region" description="Helical" evidence="7">
    <location>
        <begin position="46"/>
        <end position="68"/>
    </location>
</feature>
<evidence type="ECO:0000256" key="7">
    <source>
        <dbReference type="SAM" id="Phobius"/>
    </source>
</evidence>
<keyword evidence="3" id="KW-0813">Transport</keyword>
<sequence length="451" mass="46645">MSHPAPAPVDERLPWRRLFVFGLQHVLVMAASPIASVFLMSKALNFPPALAVQLLSATFVICGLGTLLQSLGKRGIGARLPFVMLPGGAPIVLFILIAQQTDVQTAAGAVILTGVFYFLVLPVFRRCLRYFPPVVVGTMLLLVAINLAQVSGKLVAGHPAAGSAVDPLNLLLAFATIACTVAASRWLSGMLAQLAILLGLLGGALVAGLAGAFHLGQVSMSPLLALPTPFPFGWPTFDVVAAIPLMVFAVISMVEATGQTLAISDAVGRPVDQQRDVPRTIRADALTSLLGGMFGTSLIITSGENIGIVRATGVRSRFVTAMSGAILVAFGLLVPVSSLISAIPEAVVGGTGLVVFCIVGTMGIDMLRKVDLRDHANMYVVAVALAVGLLPILVPGIYGGLPANLRILVGNGVAMGAITAALLNFLFFHTGLRTATADTGAIARDDAAATH</sequence>
<keyword evidence="9" id="KW-1185">Reference proteome</keyword>
<feature type="transmembrane region" description="Helical" evidence="7">
    <location>
        <begin position="234"/>
        <end position="254"/>
    </location>
</feature>